<evidence type="ECO:0000259" key="3">
    <source>
        <dbReference type="PROSITE" id="PS50887"/>
    </source>
</evidence>
<organism evidence="4 5">
    <name type="scientific">Microvirga makkahensis</name>
    <dbReference type="NCBI Taxonomy" id="1128670"/>
    <lineage>
        <taxon>Bacteria</taxon>
        <taxon>Pseudomonadati</taxon>
        <taxon>Pseudomonadota</taxon>
        <taxon>Alphaproteobacteria</taxon>
        <taxon>Hyphomicrobiales</taxon>
        <taxon>Methylobacteriaceae</taxon>
        <taxon>Microvirga</taxon>
    </lineage>
</organism>
<feature type="transmembrane region" description="Helical" evidence="1">
    <location>
        <begin position="271"/>
        <end position="287"/>
    </location>
</feature>
<proteinExistence type="predicted"/>
<reference evidence="4 5" key="2">
    <citation type="submission" date="2020-01" db="EMBL/GenBank/DDBJ databases">
        <title>Microvirga sp. nov., an arsenate reduction bacterium isolated from Tibet hotspring sediments.</title>
        <authorList>
            <person name="Xian W.-D."/>
            <person name="Li W.-J."/>
        </authorList>
    </citation>
    <scope>NUCLEOTIDE SEQUENCE [LARGE SCALE GENOMIC DNA]</scope>
    <source>
        <strain evidence="4 5">KCTC 23863</strain>
    </source>
</reference>
<dbReference type="PANTHER" id="PTHR44757:SF2">
    <property type="entry name" value="BIOFILM ARCHITECTURE MAINTENANCE PROTEIN MBAA"/>
    <property type="match status" value="1"/>
</dbReference>
<evidence type="ECO:0000259" key="2">
    <source>
        <dbReference type="PROSITE" id="PS50883"/>
    </source>
</evidence>
<dbReference type="SMART" id="SM00052">
    <property type="entry name" value="EAL"/>
    <property type="match status" value="1"/>
</dbReference>
<dbReference type="CDD" id="cd01948">
    <property type="entry name" value="EAL"/>
    <property type="match status" value="1"/>
</dbReference>
<evidence type="ECO:0000313" key="5">
    <source>
        <dbReference type="Proteomes" id="UP000436483"/>
    </source>
</evidence>
<dbReference type="SMART" id="SM01080">
    <property type="entry name" value="CHASE2"/>
    <property type="match status" value="1"/>
</dbReference>
<dbReference type="NCBIfam" id="TIGR00254">
    <property type="entry name" value="GGDEF"/>
    <property type="match status" value="1"/>
</dbReference>
<feature type="domain" description="EAL" evidence="2">
    <location>
        <begin position="666"/>
        <end position="916"/>
    </location>
</feature>
<dbReference type="EMBL" id="WURB01000033">
    <property type="protein sequence ID" value="MXQ14396.1"/>
    <property type="molecule type" value="Genomic_DNA"/>
</dbReference>
<dbReference type="RefSeq" id="WP_160888124.1">
    <property type="nucleotide sequence ID" value="NZ_WURB01000033.1"/>
</dbReference>
<dbReference type="InterPro" id="IPR007890">
    <property type="entry name" value="CHASE2"/>
</dbReference>
<sequence length="930" mass="101556">MPRHALAICIIGLLAGWLHHAGILKPLGDALTEIRFSALSRPPTGAIVLVEIDAKSIAELGVWPWPRRIHADLIGSIDRLNPSEIAIDVDFSTPSNEIDDSALEEALRHARSTVVMAAFNQKRAAGFRDDGIVANRPLDRFRAHSWLASVNIEPDSDGYVRRYSYGNAIGGEILPSVAALYGGVLPTTATFLVDFGIAAQKIDRISVVDLLQGRIEARRLQGKKVIVGATAIELRDFFQVPKHGFISGTLLQAIGTETVLQGRALKATDRTVTVAGLALMALLMFAVRRRKWRIVLLGLALAAAFAEAGAFVLQAWRPIILDTSAWHVAVLGYAMLTIGQEIDLRRILLLVANMEKLHAQAVLDQVIMDSFEGIVVADDEGHIQAVSRAAAKILKPGERRHWKGHLVKDLVPAELAIPMREAVSACSQGLWEEGALCEMSLRGSGSSERVIEYMVTPSRLSGGVTADGLASADRFIVCLSFRDITDRRLAEKRLEYLARYDTLTGLPNRDHFMEALGDLLDREGSGAVLFFDLDRFNIVNDTFGYGMGDLLLKAVARRSQELLPPPHLLARFGGDEFAALWLGPVGIDELELMAQHLVEHLSDPYQVDGKRLSVGASVGITMLGEAERDPAIIMKNVDTALHRAKRAGGGSHCFHEASMDAALQARQKLEVELWDALAGQQFQVFYQPQFDLAGGMLIGVEALMRWRHPERGFVPPGEFIPVAEEIGLMDTLGEWVLHRACEEVARWPGTVKLAVNVSPAQFSRGDMTKIVAAALARSGLSAQRLELEITESLLIRENAPVQAIMSRLKTLGISFALDDFGTGYSSLSYLRKFPIDTIKIDRSFILGVPRDREAVAIVQAVIAMAASLDMGVVAEGLETQEQIDALRQLGCQRGQGYGLGRPQPAEELLGLLPPVRIADRSPGFPGARER</sequence>
<evidence type="ECO:0000313" key="4">
    <source>
        <dbReference type="EMBL" id="MXQ14396.1"/>
    </source>
</evidence>
<dbReference type="AlphaFoldDB" id="A0A7X3MW78"/>
<dbReference type="InterPro" id="IPR052155">
    <property type="entry name" value="Biofilm_reg_signaling"/>
</dbReference>
<dbReference type="InterPro" id="IPR043128">
    <property type="entry name" value="Rev_trsase/Diguanyl_cyclase"/>
</dbReference>
<dbReference type="Proteomes" id="UP000436483">
    <property type="component" value="Unassembled WGS sequence"/>
</dbReference>
<keyword evidence="1" id="KW-0812">Transmembrane</keyword>
<dbReference type="InterPro" id="IPR029787">
    <property type="entry name" value="Nucleotide_cyclase"/>
</dbReference>
<protein>
    <submittedName>
        <fullName evidence="4">EAL domain-containing protein</fullName>
    </submittedName>
</protein>
<dbReference type="Gene3D" id="3.30.70.270">
    <property type="match status" value="1"/>
</dbReference>
<dbReference type="InterPro" id="IPR035919">
    <property type="entry name" value="EAL_sf"/>
</dbReference>
<feature type="transmembrane region" description="Helical" evidence="1">
    <location>
        <begin position="294"/>
        <end position="313"/>
    </location>
</feature>
<dbReference type="Pfam" id="PF00563">
    <property type="entry name" value="EAL"/>
    <property type="match status" value="1"/>
</dbReference>
<dbReference type="InterPro" id="IPR000160">
    <property type="entry name" value="GGDEF_dom"/>
</dbReference>
<dbReference type="Pfam" id="PF00990">
    <property type="entry name" value="GGDEF"/>
    <property type="match status" value="1"/>
</dbReference>
<feature type="domain" description="GGDEF" evidence="3">
    <location>
        <begin position="524"/>
        <end position="657"/>
    </location>
</feature>
<dbReference type="Gene3D" id="3.30.450.20">
    <property type="entry name" value="PAS domain"/>
    <property type="match status" value="1"/>
</dbReference>
<dbReference type="InterPro" id="IPR001633">
    <property type="entry name" value="EAL_dom"/>
</dbReference>
<dbReference type="OrthoDB" id="9814202at2"/>
<keyword evidence="1" id="KW-1133">Transmembrane helix</keyword>
<dbReference type="CDD" id="cd01949">
    <property type="entry name" value="GGDEF"/>
    <property type="match status" value="1"/>
</dbReference>
<dbReference type="Pfam" id="PF05226">
    <property type="entry name" value="CHASE2"/>
    <property type="match status" value="1"/>
</dbReference>
<keyword evidence="1" id="KW-0472">Membrane</keyword>
<dbReference type="SUPFAM" id="SSF55073">
    <property type="entry name" value="Nucleotide cyclase"/>
    <property type="match status" value="1"/>
</dbReference>
<dbReference type="InterPro" id="IPR035965">
    <property type="entry name" value="PAS-like_dom_sf"/>
</dbReference>
<accession>A0A7X3MW78</accession>
<gene>
    <name evidence="4" type="ORF">GR328_23685</name>
</gene>
<name>A0A7X3MW78_9HYPH</name>
<dbReference type="Gene3D" id="3.20.20.450">
    <property type="entry name" value="EAL domain"/>
    <property type="match status" value="1"/>
</dbReference>
<reference evidence="4 5" key="1">
    <citation type="submission" date="2019-12" db="EMBL/GenBank/DDBJ databases">
        <authorList>
            <person name="Yuan C.-G."/>
        </authorList>
    </citation>
    <scope>NUCLEOTIDE SEQUENCE [LARGE SCALE GENOMIC DNA]</scope>
    <source>
        <strain evidence="4 5">KCTC 23863</strain>
    </source>
</reference>
<dbReference type="SUPFAM" id="SSF141868">
    <property type="entry name" value="EAL domain-like"/>
    <property type="match status" value="1"/>
</dbReference>
<dbReference type="SUPFAM" id="SSF55785">
    <property type="entry name" value="PYP-like sensor domain (PAS domain)"/>
    <property type="match status" value="1"/>
</dbReference>
<dbReference type="PANTHER" id="PTHR44757">
    <property type="entry name" value="DIGUANYLATE CYCLASE DGCP"/>
    <property type="match status" value="1"/>
</dbReference>
<comment type="caution">
    <text evidence="4">The sequence shown here is derived from an EMBL/GenBank/DDBJ whole genome shotgun (WGS) entry which is preliminary data.</text>
</comment>
<dbReference type="PROSITE" id="PS50883">
    <property type="entry name" value="EAL"/>
    <property type="match status" value="1"/>
</dbReference>
<dbReference type="PROSITE" id="PS50887">
    <property type="entry name" value="GGDEF"/>
    <property type="match status" value="1"/>
</dbReference>
<keyword evidence="5" id="KW-1185">Reference proteome</keyword>
<evidence type="ECO:0000256" key="1">
    <source>
        <dbReference type="SAM" id="Phobius"/>
    </source>
</evidence>
<dbReference type="SMART" id="SM00267">
    <property type="entry name" value="GGDEF"/>
    <property type="match status" value="1"/>
</dbReference>